<keyword evidence="1" id="KW-0175">Coiled coil</keyword>
<dbReference type="Proteomes" id="UP000521872">
    <property type="component" value="Unassembled WGS sequence"/>
</dbReference>
<dbReference type="InterPro" id="IPR036047">
    <property type="entry name" value="F-box-like_dom_sf"/>
</dbReference>
<evidence type="ECO:0000313" key="2">
    <source>
        <dbReference type="EMBL" id="KAF4613251.1"/>
    </source>
</evidence>
<gene>
    <name evidence="2" type="ORF">D9613_011004</name>
</gene>
<evidence type="ECO:0000313" key="3">
    <source>
        <dbReference type="Proteomes" id="UP000521872"/>
    </source>
</evidence>
<dbReference type="Gene3D" id="1.20.1280.50">
    <property type="match status" value="1"/>
</dbReference>
<accession>A0A8H4QM02</accession>
<evidence type="ECO:0000256" key="1">
    <source>
        <dbReference type="SAM" id="Coils"/>
    </source>
</evidence>
<protein>
    <recommendedName>
        <fullName evidence="4">F-box domain-containing protein</fullName>
    </recommendedName>
</protein>
<keyword evidence="3" id="KW-1185">Reference proteome</keyword>
<dbReference type="AlphaFoldDB" id="A0A8H4QM02"/>
<dbReference type="SUPFAM" id="SSF81383">
    <property type="entry name" value="F-box domain"/>
    <property type="match status" value="1"/>
</dbReference>
<name>A0A8H4QM02_9AGAR</name>
<feature type="coiled-coil region" evidence="1">
    <location>
        <begin position="22"/>
        <end position="49"/>
    </location>
</feature>
<dbReference type="EMBL" id="JAACJL010000046">
    <property type="protein sequence ID" value="KAF4613251.1"/>
    <property type="molecule type" value="Genomic_DNA"/>
</dbReference>
<organism evidence="2 3">
    <name type="scientific">Agrocybe pediades</name>
    <dbReference type="NCBI Taxonomy" id="84607"/>
    <lineage>
        <taxon>Eukaryota</taxon>
        <taxon>Fungi</taxon>
        <taxon>Dikarya</taxon>
        <taxon>Basidiomycota</taxon>
        <taxon>Agaricomycotina</taxon>
        <taxon>Agaricomycetes</taxon>
        <taxon>Agaricomycetidae</taxon>
        <taxon>Agaricales</taxon>
        <taxon>Agaricineae</taxon>
        <taxon>Strophariaceae</taxon>
        <taxon>Agrocybe</taxon>
    </lineage>
</organism>
<proteinExistence type="predicted"/>
<evidence type="ECO:0008006" key="4">
    <source>
        <dbReference type="Google" id="ProtNLM"/>
    </source>
</evidence>
<reference evidence="2 3" key="1">
    <citation type="submission" date="2019-12" db="EMBL/GenBank/DDBJ databases">
        <authorList>
            <person name="Floudas D."/>
            <person name="Bentzer J."/>
            <person name="Ahren D."/>
            <person name="Johansson T."/>
            <person name="Persson P."/>
            <person name="Tunlid A."/>
        </authorList>
    </citation>
    <scope>NUCLEOTIDE SEQUENCE [LARGE SCALE GENOMIC DNA]</scope>
    <source>
        <strain evidence="2 3">CBS 102.39</strain>
    </source>
</reference>
<comment type="caution">
    <text evidence="2">The sequence shown here is derived from an EMBL/GenBank/DDBJ whole genome shotgun (WGS) entry which is preliminary data.</text>
</comment>
<sequence length="539" mass="61208">MNHQAANLEALAAGIESTTADMRATAMTIASAEQALKELTRKKYRLIDAHNSIADVMRRFPLEIVTTIFAFAIKYEPGDMPSQMVIGHVCKMWRNIVWSTPTLWEIFRIRLVKERFKQQEQLIQQWIRRAAACTLDIQIVLDNGLANTRRRRAWEPPLKFYRQLLDSCHRWTSFELHSPSIRFQGLLKTGAYHFPRLKHIMLFADPSQPPSPFDDLHTYCLWDLNQPPQLESVIVRSPSSLGMNIDWSLIKDFSVIGLFQCGVHILSMCSASTLTSLELFLYRVFPDDVDEISFHLVASNVHTLTVCGWPDSISMVLDMLTLPALADFTVEEASEPEPFPPDGYPDWTPSLLEMAHRSKFKPLSFALQRQFTSAIDDSSLEDILRAMPSLEKLYLVNPPTIPLSNACLRLLAIASYGCRSLLGPYKEISQIETDKHEAIKEPVHMRCLNKFTFHGPIHFSFSVLEAVVKSRLDAMRRSDHASRNDSFSVQLIVTNEDEDGWLSGIDDNCIGALSSPPCRLKMLNNLDKINVRIVSSSTE</sequence>